<dbReference type="PROSITE" id="PS50156">
    <property type="entry name" value="SSD"/>
    <property type="match status" value="1"/>
</dbReference>
<comment type="subcellular location">
    <subcellularLocation>
        <location evidence="1">Cell membrane</location>
        <topology evidence="1">Multi-pass membrane protein</topology>
    </subcellularLocation>
</comment>
<dbReference type="InterPro" id="IPR050545">
    <property type="entry name" value="Mycobact_MmpL"/>
</dbReference>
<feature type="transmembrane region" description="Helical" evidence="7">
    <location>
        <begin position="614"/>
        <end position="632"/>
    </location>
</feature>
<evidence type="ECO:0000313" key="10">
    <source>
        <dbReference type="Proteomes" id="UP000182146"/>
    </source>
</evidence>
<dbReference type="RefSeq" id="WP_074669526.1">
    <property type="nucleotide sequence ID" value="NZ_FNGU01000003.1"/>
</dbReference>
<dbReference type="Gene3D" id="1.20.1640.10">
    <property type="entry name" value="Multidrug efflux transporter AcrB transmembrane domain"/>
    <property type="match status" value="2"/>
</dbReference>
<sequence length="804" mass="87791">MKKGSITRRLENLIFGARIWIIAFFVVLTVLMAWSATHLRIDAGFAKLLPLKHEYMQTFVEYEREFGGANRILIALIAKDGDIFTPEFFGTLEQATADVFFIPGVDRAQVSSIFTPNVRFTEVVEDGISGGNVVPADFQPTTEGLEQVRQNILKAGILGRLVAGDFSGAIISAQLLDVDPITGERLDYIAVGRLLEEQIRAPYQSDTVDVHIIGFAKVVSDIAEGATRIVLFFFVALAITSVLVFFYTRSFRLTLVPIGCSLIAVIWQLGLLPLLGYGIDPMGLLVPFLIFAIAVSHGVQMITANTAALRTGASAMDAARTSFRQLVIPGTIALVSDTIGFVTISLIDVQVIQEMAVTASLGVAVIILTNLLLLPVLLSYVHFDEGYHSRVAEQTQDLRPYWHFFSKATRRKPAAAIIGVSLVLLGVGLWKASDIQIGDMHSGVPELRQDSRYNQDSEVITENFAIGIDTLSVITETRSEGCMDYDIMTNIDYFAWHMQNVEGVQSVVSLPGVAKVINAGWNEGSLKWRVLPRNPTTMVQAVGYVPTATGLLNPNCSVMPVMVFTEDHKAGTIERIVSEVKDFRETLAHPEVSYRLATGNIGVMAATNELVAAAQYPILLCVFSAVILLCFVQFRSWRAVLCIILPLALVSILTYALMSLLEIGLKVSTLPVVALGVGVGVDYGIYIFSRLRSYLDEGRSLENAYLHTLAITGNGVAFTGVTLAIGVATWIFSPLKFQADMGILLTFLFIVNMLGALFLLPALAAWLLPHREKPSGCSIPKHRGDQDGAKTRHPPLNTKDSPPL</sequence>
<feature type="region of interest" description="Disordered" evidence="6">
    <location>
        <begin position="776"/>
        <end position="804"/>
    </location>
</feature>
<evidence type="ECO:0000256" key="1">
    <source>
        <dbReference type="ARBA" id="ARBA00004651"/>
    </source>
</evidence>
<evidence type="ECO:0000256" key="5">
    <source>
        <dbReference type="ARBA" id="ARBA00023136"/>
    </source>
</evidence>
<dbReference type="EMBL" id="FNGU01000003">
    <property type="protein sequence ID" value="SDM06269.1"/>
    <property type="molecule type" value="Genomic_DNA"/>
</dbReference>
<gene>
    <name evidence="9" type="ORF">SAMN05660860_01830</name>
</gene>
<evidence type="ECO:0000313" key="9">
    <source>
        <dbReference type="EMBL" id="SDM06269.1"/>
    </source>
</evidence>
<protein>
    <recommendedName>
        <fullName evidence="8">SSD domain-containing protein</fullName>
    </recommendedName>
</protein>
<dbReference type="Proteomes" id="UP000182146">
    <property type="component" value="Unassembled WGS sequence"/>
</dbReference>
<proteinExistence type="predicted"/>
<feature type="transmembrane region" description="Helical" evidence="7">
    <location>
        <begin position="670"/>
        <end position="688"/>
    </location>
</feature>
<feature type="transmembrane region" description="Helical" evidence="7">
    <location>
        <begin position="255"/>
        <end position="279"/>
    </location>
</feature>
<dbReference type="STRING" id="392333.SAMN05660860_01830"/>
<feature type="transmembrane region" description="Helical" evidence="7">
    <location>
        <begin position="744"/>
        <end position="768"/>
    </location>
</feature>
<evidence type="ECO:0000259" key="8">
    <source>
        <dbReference type="PROSITE" id="PS50156"/>
    </source>
</evidence>
<feature type="domain" description="SSD" evidence="8">
    <location>
        <begin position="220"/>
        <end position="380"/>
    </location>
</feature>
<evidence type="ECO:0000256" key="6">
    <source>
        <dbReference type="SAM" id="MobiDB-lite"/>
    </source>
</evidence>
<keyword evidence="4 7" id="KW-1133">Transmembrane helix</keyword>
<evidence type="ECO:0000256" key="4">
    <source>
        <dbReference type="ARBA" id="ARBA00022989"/>
    </source>
</evidence>
<dbReference type="InterPro" id="IPR004869">
    <property type="entry name" value="MMPL_dom"/>
</dbReference>
<dbReference type="GO" id="GO:0005886">
    <property type="term" value="C:plasma membrane"/>
    <property type="evidence" value="ECO:0007669"/>
    <property type="project" value="UniProtKB-SubCell"/>
</dbReference>
<keyword evidence="3 7" id="KW-0812">Transmembrane</keyword>
<evidence type="ECO:0000256" key="2">
    <source>
        <dbReference type="ARBA" id="ARBA00022475"/>
    </source>
</evidence>
<dbReference type="PANTHER" id="PTHR33406">
    <property type="entry name" value="MEMBRANE PROTEIN MJ1562-RELATED"/>
    <property type="match status" value="1"/>
</dbReference>
<reference evidence="9 10" key="1">
    <citation type="submission" date="2016-10" db="EMBL/GenBank/DDBJ databases">
        <authorList>
            <person name="de Groot N.N."/>
        </authorList>
    </citation>
    <scope>NUCLEOTIDE SEQUENCE [LARGE SCALE GENOMIC DNA]</scope>
    <source>
        <strain evidence="9 10">DSM 17813</strain>
    </source>
</reference>
<evidence type="ECO:0000256" key="3">
    <source>
        <dbReference type="ARBA" id="ARBA00022692"/>
    </source>
</evidence>
<name>A0A1G9Q5N1_9BACT</name>
<accession>A0A1G9Q5N1</accession>
<dbReference type="Pfam" id="PF03176">
    <property type="entry name" value="MMPL"/>
    <property type="match status" value="2"/>
</dbReference>
<feature type="transmembrane region" description="Helical" evidence="7">
    <location>
        <begin position="414"/>
        <end position="432"/>
    </location>
</feature>
<feature type="transmembrane region" description="Helical" evidence="7">
    <location>
        <begin position="326"/>
        <end position="347"/>
    </location>
</feature>
<keyword evidence="2" id="KW-1003">Cell membrane</keyword>
<feature type="transmembrane region" description="Helical" evidence="7">
    <location>
        <begin position="229"/>
        <end position="248"/>
    </location>
</feature>
<feature type="transmembrane region" description="Helical" evidence="7">
    <location>
        <begin position="709"/>
        <end position="732"/>
    </location>
</feature>
<organism evidence="9 10">
    <name type="scientific">Geoalkalibacter ferrihydriticus</name>
    <dbReference type="NCBI Taxonomy" id="392333"/>
    <lineage>
        <taxon>Bacteria</taxon>
        <taxon>Pseudomonadati</taxon>
        <taxon>Thermodesulfobacteriota</taxon>
        <taxon>Desulfuromonadia</taxon>
        <taxon>Desulfuromonadales</taxon>
        <taxon>Geoalkalibacteraceae</taxon>
        <taxon>Geoalkalibacter</taxon>
    </lineage>
</organism>
<feature type="transmembrane region" description="Helical" evidence="7">
    <location>
        <begin position="639"/>
        <end position="658"/>
    </location>
</feature>
<evidence type="ECO:0000256" key="7">
    <source>
        <dbReference type="SAM" id="Phobius"/>
    </source>
</evidence>
<feature type="transmembrane region" description="Helical" evidence="7">
    <location>
        <begin position="359"/>
        <end position="381"/>
    </location>
</feature>
<dbReference type="InterPro" id="IPR000731">
    <property type="entry name" value="SSD"/>
</dbReference>
<keyword evidence="5 7" id="KW-0472">Membrane</keyword>
<dbReference type="SUPFAM" id="SSF82866">
    <property type="entry name" value="Multidrug efflux transporter AcrB transmembrane domain"/>
    <property type="match status" value="2"/>
</dbReference>
<feature type="transmembrane region" description="Helical" evidence="7">
    <location>
        <begin position="12"/>
        <end position="34"/>
    </location>
</feature>
<feature type="transmembrane region" description="Helical" evidence="7">
    <location>
        <begin position="285"/>
        <end position="305"/>
    </location>
</feature>
<dbReference type="PANTHER" id="PTHR33406:SF10">
    <property type="entry name" value="SSD DOMAIN-CONTAINING PROTEIN"/>
    <property type="match status" value="1"/>
</dbReference>
<dbReference type="AlphaFoldDB" id="A0A1G9Q5N1"/>